<protein>
    <submittedName>
        <fullName evidence="2">Uncharacterized protein</fullName>
    </submittedName>
</protein>
<evidence type="ECO:0000256" key="1">
    <source>
        <dbReference type="SAM" id="Phobius"/>
    </source>
</evidence>
<feature type="transmembrane region" description="Helical" evidence="1">
    <location>
        <begin position="33"/>
        <end position="55"/>
    </location>
</feature>
<sequence>MLNCLIVSSQEKDGLEDGLSLYHRTVGLFIESIILYCDSVSVILYIMFVACIQWMHYHLQPVAEMTGDAS</sequence>
<evidence type="ECO:0000313" key="2">
    <source>
        <dbReference type="EMBL" id="KAK0454009.1"/>
    </source>
</evidence>
<proteinExistence type="predicted"/>
<evidence type="ECO:0000313" key="3">
    <source>
        <dbReference type="Proteomes" id="UP001175211"/>
    </source>
</evidence>
<dbReference type="RefSeq" id="XP_060328397.1">
    <property type="nucleotide sequence ID" value="XM_060477755.1"/>
</dbReference>
<keyword evidence="1" id="KW-1133">Transmembrane helix</keyword>
<dbReference type="EMBL" id="JAUEPS010000028">
    <property type="protein sequence ID" value="KAK0454009.1"/>
    <property type="molecule type" value="Genomic_DNA"/>
</dbReference>
<comment type="caution">
    <text evidence="2">The sequence shown here is derived from an EMBL/GenBank/DDBJ whole genome shotgun (WGS) entry which is preliminary data.</text>
</comment>
<dbReference type="GeneID" id="85361303"/>
<keyword evidence="1" id="KW-0472">Membrane</keyword>
<keyword evidence="1" id="KW-0812">Transmembrane</keyword>
<dbReference type="AlphaFoldDB" id="A0AA39N1J8"/>
<name>A0AA39N1J8_ARMTA</name>
<accession>A0AA39N1J8</accession>
<dbReference type="Proteomes" id="UP001175211">
    <property type="component" value="Unassembled WGS sequence"/>
</dbReference>
<reference evidence="2" key="1">
    <citation type="submission" date="2023-06" db="EMBL/GenBank/DDBJ databases">
        <authorList>
            <consortium name="Lawrence Berkeley National Laboratory"/>
            <person name="Ahrendt S."/>
            <person name="Sahu N."/>
            <person name="Indic B."/>
            <person name="Wong-Bajracharya J."/>
            <person name="Merenyi Z."/>
            <person name="Ke H.-M."/>
            <person name="Monk M."/>
            <person name="Kocsube S."/>
            <person name="Drula E."/>
            <person name="Lipzen A."/>
            <person name="Balint B."/>
            <person name="Henrissat B."/>
            <person name="Andreopoulos B."/>
            <person name="Martin F.M."/>
            <person name="Harder C.B."/>
            <person name="Rigling D."/>
            <person name="Ford K.L."/>
            <person name="Foster G.D."/>
            <person name="Pangilinan J."/>
            <person name="Papanicolaou A."/>
            <person name="Barry K."/>
            <person name="LaButti K."/>
            <person name="Viragh M."/>
            <person name="Koriabine M."/>
            <person name="Yan M."/>
            <person name="Riley R."/>
            <person name="Champramary S."/>
            <person name="Plett K.L."/>
            <person name="Tsai I.J."/>
            <person name="Slot J."/>
            <person name="Sipos G."/>
            <person name="Plett J."/>
            <person name="Nagy L.G."/>
            <person name="Grigoriev I.V."/>
        </authorList>
    </citation>
    <scope>NUCLEOTIDE SEQUENCE</scope>
    <source>
        <strain evidence="2">CCBAS 213</strain>
    </source>
</reference>
<keyword evidence="3" id="KW-1185">Reference proteome</keyword>
<gene>
    <name evidence="2" type="ORF">EV420DRAFT_1645230</name>
</gene>
<organism evidence="2 3">
    <name type="scientific">Armillaria tabescens</name>
    <name type="common">Ringless honey mushroom</name>
    <name type="synonym">Agaricus tabescens</name>
    <dbReference type="NCBI Taxonomy" id="1929756"/>
    <lineage>
        <taxon>Eukaryota</taxon>
        <taxon>Fungi</taxon>
        <taxon>Dikarya</taxon>
        <taxon>Basidiomycota</taxon>
        <taxon>Agaricomycotina</taxon>
        <taxon>Agaricomycetes</taxon>
        <taxon>Agaricomycetidae</taxon>
        <taxon>Agaricales</taxon>
        <taxon>Marasmiineae</taxon>
        <taxon>Physalacriaceae</taxon>
        <taxon>Desarmillaria</taxon>
    </lineage>
</organism>